<dbReference type="Pfam" id="PF21857">
    <property type="entry name" value="DUF6913"/>
    <property type="match status" value="1"/>
</dbReference>
<dbReference type="RefSeq" id="WP_068591592.1">
    <property type="nucleotide sequence ID" value="NZ_LRXL01000037.1"/>
</dbReference>
<accession>A0A167HEC6</accession>
<dbReference type="STRING" id="1763537.ULVI_07975"/>
<dbReference type="OrthoDB" id="1430532at2"/>
<name>A0A167HEC6_9FLAO</name>
<dbReference type="EMBL" id="LRXL01000037">
    <property type="protein sequence ID" value="OAB78521.1"/>
    <property type="molecule type" value="Genomic_DNA"/>
</dbReference>
<reference evidence="1 2" key="1">
    <citation type="submission" date="2016-02" db="EMBL/GenBank/DDBJ databases">
        <title>Ulvibacter sp. LPB0005, isolated from Thais luteostoma.</title>
        <authorList>
            <person name="Shin S.-K."/>
            <person name="Yi H."/>
        </authorList>
    </citation>
    <scope>NUCLEOTIDE SEQUENCE [LARGE SCALE GENOMIC DNA]</scope>
    <source>
        <strain evidence="1 2">LPB0005</strain>
    </source>
</reference>
<evidence type="ECO:0000313" key="2">
    <source>
        <dbReference type="Proteomes" id="UP000077013"/>
    </source>
</evidence>
<dbReference type="Proteomes" id="UP000077013">
    <property type="component" value="Unassembled WGS sequence"/>
</dbReference>
<sequence>MFRKIKLRSLRKVTDRYLKSRDTSQRNARVKTIGFLVNEADFQNFEALYEIWNELGIQRKDVKVFTFIEVKKKLPSMRQNQLNNKDVNWRGDIKNQNATEFLKTPFDVLVGYYKGANEYLDMMVAQSQAGFKVGVAGSDERLFDLLIDVAVSEPKKIRTEIAKYLRILKKIE</sequence>
<keyword evidence="2" id="KW-1185">Reference proteome</keyword>
<dbReference type="InterPro" id="IPR054207">
    <property type="entry name" value="DUF6913"/>
</dbReference>
<proteinExistence type="predicted"/>
<organism evidence="1 2">
    <name type="scientific">Cochleicola gelatinilyticus</name>
    <dbReference type="NCBI Taxonomy" id="1763537"/>
    <lineage>
        <taxon>Bacteria</taxon>
        <taxon>Pseudomonadati</taxon>
        <taxon>Bacteroidota</taxon>
        <taxon>Flavobacteriia</taxon>
        <taxon>Flavobacteriales</taxon>
        <taxon>Flavobacteriaceae</taxon>
        <taxon>Cochleicola</taxon>
    </lineage>
</organism>
<protein>
    <submittedName>
        <fullName evidence="1">Uncharacterized protein</fullName>
    </submittedName>
</protein>
<comment type="caution">
    <text evidence="1">The sequence shown here is derived from an EMBL/GenBank/DDBJ whole genome shotgun (WGS) entry which is preliminary data.</text>
</comment>
<dbReference type="AlphaFoldDB" id="A0A167HEC6"/>
<evidence type="ECO:0000313" key="1">
    <source>
        <dbReference type="EMBL" id="OAB78521.1"/>
    </source>
</evidence>
<gene>
    <name evidence="1" type="ORF">ULVI_07975</name>
</gene>